<sequence length="79" mass="8467">MQLRPNVRIVGAERAQAAQAVALRYRSGESIRAIALSIGRSYGFVHQLLEEAGAELRHRGGDTRSRTETNTTTSAGASA</sequence>
<organism evidence="3 4">
    <name type="scientific">Nonomuraea maritima</name>
    <dbReference type="NCBI Taxonomy" id="683260"/>
    <lineage>
        <taxon>Bacteria</taxon>
        <taxon>Bacillati</taxon>
        <taxon>Actinomycetota</taxon>
        <taxon>Actinomycetes</taxon>
        <taxon>Streptosporangiales</taxon>
        <taxon>Streptosporangiaceae</taxon>
        <taxon>Nonomuraea</taxon>
    </lineage>
</organism>
<protein>
    <recommendedName>
        <fullName evidence="2">Helix-turn-helix domain-containing protein</fullName>
    </recommendedName>
</protein>
<dbReference type="EMBL" id="FNFB01000028">
    <property type="protein sequence ID" value="SDL73964.1"/>
    <property type="molecule type" value="Genomic_DNA"/>
</dbReference>
<dbReference type="Proteomes" id="UP000198683">
    <property type="component" value="Unassembled WGS sequence"/>
</dbReference>
<proteinExistence type="predicted"/>
<dbReference type="AlphaFoldDB" id="A0A1G9MIJ6"/>
<dbReference type="RefSeq" id="WP_143022288.1">
    <property type="nucleotide sequence ID" value="NZ_FNFB01000028.1"/>
</dbReference>
<reference evidence="3 4" key="1">
    <citation type="submission" date="2016-10" db="EMBL/GenBank/DDBJ databases">
        <authorList>
            <person name="de Groot N.N."/>
        </authorList>
    </citation>
    <scope>NUCLEOTIDE SEQUENCE [LARGE SCALE GENOMIC DNA]</scope>
    <source>
        <strain evidence="3 4">CGMCC 4.5681</strain>
    </source>
</reference>
<feature type="compositionally biased region" description="Basic and acidic residues" evidence="1">
    <location>
        <begin position="56"/>
        <end position="67"/>
    </location>
</feature>
<gene>
    <name evidence="3" type="ORF">SAMN05421874_12851</name>
</gene>
<dbReference type="InterPro" id="IPR045745">
    <property type="entry name" value="HTH_58_Actinobacteria-type"/>
</dbReference>
<feature type="region of interest" description="Disordered" evidence="1">
    <location>
        <begin position="56"/>
        <end position="79"/>
    </location>
</feature>
<feature type="domain" description="Helix-turn-helix" evidence="2">
    <location>
        <begin position="7"/>
        <end position="64"/>
    </location>
</feature>
<dbReference type="STRING" id="683260.SAMN05421874_12851"/>
<evidence type="ECO:0000256" key="1">
    <source>
        <dbReference type="SAM" id="MobiDB-lite"/>
    </source>
</evidence>
<evidence type="ECO:0000259" key="2">
    <source>
        <dbReference type="Pfam" id="PF19575"/>
    </source>
</evidence>
<feature type="compositionally biased region" description="Low complexity" evidence="1">
    <location>
        <begin position="68"/>
        <end position="79"/>
    </location>
</feature>
<keyword evidence="4" id="KW-1185">Reference proteome</keyword>
<dbReference type="OrthoDB" id="3541261at2"/>
<evidence type="ECO:0000313" key="3">
    <source>
        <dbReference type="EMBL" id="SDL73964.1"/>
    </source>
</evidence>
<accession>A0A1G9MIJ6</accession>
<dbReference type="Pfam" id="PF19575">
    <property type="entry name" value="HTH_58"/>
    <property type="match status" value="1"/>
</dbReference>
<name>A0A1G9MIJ6_9ACTN</name>
<evidence type="ECO:0000313" key="4">
    <source>
        <dbReference type="Proteomes" id="UP000198683"/>
    </source>
</evidence>